<evidence type="ECO:0000313" key="22">
    <source>
        <dbReference type="EMBL" id="KAH7024428.1"/>
    </source>
</evidence>
<evidence type="ECO:0000256" key="14">
    <source>
        <dbReference type="ARBA" id="ARBA00044924"/>
    </source>
</evidence>
<dbReference type="GO" id="GO:0016020">
    <property type="term" value="C:membrane"/>
    <property type="evidence" value="ECO:0007669"/>
    <property type="project" value="UniProtKB-SubCell"/>
</dbReference>
<reference evidence="22" key="1">
    <citation type="journal article" date="2021" name="Nat. Commun.">
        <title>Genetic determinants of endophytism in the Arabidopsis root mycobiome.</title>
        <authorList>
            <person name="Mesny F."/>
            <person name="Miyauchi S."/>
            <person name="Thiergart T."/>
            <person name="Pickel B."/>
            <person name="Atanasova L."/>
            <person name="Karlsson M."/>
            <person name="Huettel B."/>
            <person name="Barry K.W."/>
            <person name="Haridas S."/>
            <person name="Chen C."/>
            <person name="Bauer D."/>
            <person name="Andreopoulos W."/>
            <person name="Pangilinan J."/>
            <person name="LaButti K."/>
            <person name="Riley R."/>
            <person name="Lipzen A."/>
            <person name="Clum A."/>
            <person name="Drula E."/>
            <person name="Henrissat B."/>
            <person name="Kohler A."/>
            <person name="Grigoriev I.V."/>
            <person name="Martin F.M."/>
            <person name="Hacquard S."/>
        </authorList>
    </citation>
    <scope>NUCLEOTIDE SEQUENCE</scope>
    <source>
        <strain evidence="22">MPI-CAGE-CH-0230</strain>
    </source>
</reference>
<dbReference type="PANTHER" id="PTHR23512">
    <property type="entry name" value="MAJOR FACILITATOR SUPERFAMILY DOMAIN-CONTAINING PROTEIN 1"/>
    <property type="match status" value="1"/>
</dbReference>
<feature type="transmembrane region" description="Helical" evidence="20">
    <location>
        <begin position="414"/>
        <end position="431"/>
    </location>
</feature>
<comment type="catalytic activity">
    <reaction evidence="6">
        <text>L-lysyl-L-alpha-amino acid(out) = L-lysyl-L-alpha-amino acid(in)</text>
        <dbReference type="Rhea" id="RHEA:79387"/>
        <dbReference type="ChEBI" id="CHEBI:229965"/>
    </reaction>
</comment>
<keyword evidence="20" id="KW-0812">Transmembrane</keyword>
<feature type="region of interest" description="Disordered" evidence="19">
    <location>
        <begin position="1"/>
        <end position="49"/>
    </location>
</feature>
<dbReference type="Proteomes" id="UP000756346">
    <property type="component" value="Unassembled WGS sequence"/>
</dbReference>
<dbReference type="InterPro" id="IPR052187">
    <property type="entry name" value="MFSD1"/>
</dbReference>
<feature type="transmembrane region" description="Helical" evidence="20">
    <location>
        <begin position="443"/>
        <end position="468"/>
    </location>
</feature>
<keyword evidence="20" id="KW-0472">Membrane</keyword>
<organism evidence="22 23">
    <name type="scientific">Microdochium trichocladiopsis</name>
    <dbReference type="NCBI Taxonomy" id="1682393"/>
    <lineage>
        <taxon>Eukaryota</taxon>
        <taxon>Fungi</taxon>
        <taxon>Dikarya</taxon>
        <taxon>Ascomycota</taxon>
        <taxon>Pezizomycotina</taxon>
        <taxon>Sordariomycetes</taxon>
        <taxon>Xylariomycetidae</taxon>
        <taxon>Xylariales</taxon>
        <taxon>Microdochiaceae</taxon>
        <taxon>Microdochium</taxon>
    </lineage>
</organism>
<comment type="catalytic activity">
    <reaction evidence="12">
        <text>L-histidyl-L-alpha-amino acid(out) = L-histidyl-L-alpha-amino acid(in)</text>
        <dbReference type="Rhea" id="RHEA:79379"/>
        <dbReference type="ChEBI" id="CHEBI:229964"/>
    </reaction>
</comment>
<keyword evidence="23" id="KW-1185">Reference proteome</keyword>
<evidence type="ECO:0000256" key="20">
    <source>
        <dbReference type="SAM" id="Phobius"/>
    </source>
</evidence>
<feature type="transmembrane region" description="Helical" evidence="20">
    <location>
        <begin position="279"/>
        <end position="300"/>
    </location>
</feature>
<evidence type="ECO:0000256" key="12">
    <source>
        <dbReference type="ARBA" id="ARBA00044912"/>
    </source>
</evidence>
<comment type="catalytic activity">
    <reaction evidence="5">
        <text>L-alpha-aminoacyl-L-histidine(out) = L-alpha-aminoacyl-L-histidine(in)</text>
        <dbReference type="Rhea" id="RHEA:79375"/>
        <dbReference type="ChEBI" id="CHEBI:229967"/>
    </reaction>
</comment>
<comment type="catalytic activity">
    <reaction evidence="14">
        <text>L-lysyl-glycine(out) = L-lysyl-glycine(in)</text>
        <dbReference type="Rhea" id="RHEA:79407"/>
        <dbReference type="ChEBI" id="CHEBI:191202"/>
    </reaction>
</comment>
<dbReference type="InterPro" id="IPR036259">
    <property type="entry name" value="MFS_trans_sf"/>
</dbReference>
<comment type="catalytic activity">
    <reaction evidence="7">
        <text>L-alpha-aminoacyl-L-lysine(out) = L-alpha-aminoacyl-L-lysine(in)</text>
        <dbReference type="Rhea" id="RHEA:79383"/>
        <dbReference type="ChEBI" id="CHEBI:229966"/>
    </reaction>
</comment>
<comment type="catalytic activity">
    <reaction evidence="8">
        <text>L-aspartyl-L-lysine(out) = L-aspartyl-L-lysine(in)</text>
        <dbReference type="Rhea" id="RHEA:79411"/>
        <dbReference type="ChEBI" id="CHEBI:229953"/>
    </reaction>
</comment>
<dbReference type="SUPFAM" id="SSF103473">
    <property type="entry name" value="MFS general substrate transporter"/>
    <property type="match status" value="1"/>
</dbReference>
<comment type="function">
    <text evidence="17">Lysosomal dipeptide uniporter that selectively exports lysine, arginine or histidine-containing dipeptides with a net positive charge from the lysosome lumen into the cytosol. Could play a role in a specific type of protein O-glycosylation indirectly regulating macrophages migration and tissue invasion. Also essential for liver homeostasis.</text>
</comment>
<protein>
    <recommendedName>
        <fullName evidence="15">Lysosomal dipeptide transporter MFSD1</fullName>
    </recommendedName>
    <alternativeName>
        <fullName evidence="16">Major facilitator superfamily domain-containing protein 1</fullName>
    </alternativeName>
</protein>
<dbReference type="PROSITE" id="PS50850">
    <property type="entry name" value="MFS"/>
    <property type="match status" value="1"/>
</dbReference>
<feature type="compositionally biased region" description="Basic and acidic residues" evidence="19">
    <location>
        <begin position="1"/>
        <end position="11"/>
    </location>
</feature>
<evidence type="ECO:0000256" key="2">
    <source>
        <dbReference type="ARBA" id="ARBA00044876"/>
    </source>
</evidence>
<name>A0A9P9BIN4_9PEZI</name>
<feature type="transmembrane region" description="Helical" evidence="20">
    <location>
        <begin position="509"/>
        <end position="531"/>
    </location>
</feature>
<feature type="transmembrane region" description="Helical" evidence="20">
    <location>
        <begin position="222"/>
        <end position="244"/>
    </location>
</feature>
<accession>A0A9P9BIN4</accession>
<evidence type="ECO:0000256" key="13">
    <source>
        <dbReference type="ARBA" id="ARBA00044919"/>
    </source>
</evidence>
<evidence type="ECO:0000256" key="16">
    <source>
        <dbReference type="ARBA" id="ARBA00045018"/>
    </source>
</evidence>
<feature type="domain" description="Major facilitator superfamily (MFS) profile" evidence="21">
    <location>
        <begin position="63"/>
        <end position="465"/>
    </location>
</feature>
<feature type="transmembrane region" description="Helical" evidence="20">
    <location>
        <begin position="348"/>
        <end position="369"/>
    </location>
</feature>
<comment type="subcellular location">
    <subcellularLocation>
        <location evidence="1">Membrane</location>
        <topology evidence="1">Multi-pass membrane protein</topology>
    </subcellularLocation>
</comment>
<comment type="catalytic activity">
    <reaction evidence="9">
        <text>L-arginyl-L-alpha-amino acid(out) = L-arginyl-L-alpha-amino acid(in)</text>
        <dbReference type="Rhea" id="RHEA:79371"/>
        <dbReference type="ChEBI" id="CHEBI:84315"/>
    </reaction>
</comment>
<evidence type="ECO:0000256" key="8">
    <source>
        <dbReference type="ARBA" id="ARBA00044898"/>
    </source>
</evidence>
<dbReference type="AlphaFoldDB" id="A0A9P9BIN4"/>
<sequence>MAVTEKTHAVTDAELSSSSRTPSSHGDTSPQQTVLITAGNNNDQPSQPAQPANGIPFVWKLGAVLLVSAIRFGSSWSAGITGAMKTTIKKELKINNSQFSLLEASEDFMVLNLILWSGLVTDRIGGASAIMYGNIIFTIGSILVAAATQVRSFQFMIGGRVILAIGDIATQIAQYKVFSSWFPPNNGFASTLAFELALGKIGGFAGKSSANIIAKNTGNFAWVFWVAVFMNLFTNFATAGFYWFSKVARARFGNNVDPSTGEQLTEKNKRFEIKKALQLPWIFWTVLAFSLFQTSAAIVFTQNATELAEQRFNVDSITAGWYTSLVQYAGFFLVPCIGVFVDVLGNRLTLMTICAIGMVASMSLVAFATTPSGTAAAFAIYAVASSFGPTIIIDSIRTSMWHQSVFGSAYSLKIAMNNATNIIVRIVTGAIQDRDHNSYANVVIVYMALTVAALAVAVTLLSSSFCLSQNLRHLQWTRKQRRAEGASWNERRKSFEEGAQGEKNRRVSLICLGLLGLLMGGGWAAFLWGAVNGKTE</sequence>
<gene>
    <name evidence="22" type="ORF">B0I36DRAFT_376436</name>
</gene>
<comment type="caution">
    <text evidence="22">The sequence shown here is derived from an EMBL/GenBank/DDBJ whole genome shotgun (WGS) entry which is preliminary data.</text>
</comment>
<evidence type="ECO:0000256" key="5">
    <source>
        <dbReference type="ARBA" id="ARBA00044884"/>
    </source>
</evidence>
<comment type="catalytic activity">
    <reaction evidence="10">
        <text>L-lysyl-L-lysine(out) = L-lysyl-L-lysine(in)</text>
        <dbReference type="Rhea" id="RHEA:79403"/>
        <dbReference type="ChEBI" id="CHEBI:229956"/>
    </reaction>
</comment>
<evidence type="ECO:0000256" key="3">
    <source>
        <dbReference type="ARBA" id="ARBA00044878"/>
    </source>
</evidence>
<comment type="catalytic activity">
    <reaction evidence="2">
        <text>L-lysyl-L-alanine(out) = L-lysyl-L-alanine(in)</text>
        <dbReference type="Rhea" id="RHEA:79399"/>
        <dbReference type="ChEBI" id="CHEBI:229954"/>
    </reaction>
</comment>
<feature type="transmembrane region" description="Helical" evidence="20">
    <location>
        <begin position="375"/>
        <end position="393"/>
    </location>
</feature>
<evidence type="ECO:0000256" key="17">
    <source>
        <dbReference type="ARBA" id="ARBA00045709"/>
    </source>
</evidence>
<evidence type="ECO:0000313" key="23">
    <source>
        <dbReference type="Proteomes" id="UP000756346"/>
    </source>
</evidence>
<dbReference type="OrthoDB" id="424834at2759"/>
<evidence type="ECO:0000256" key="10">
    <source>
        <dbReference type="ARBA" id="ARBA00044900"/>
    </source>
</evidence>
<feature type="transmembrane region" description="Helical" evidence="20">
    <location>
        <begin position="320"/>
        <end position="341"/>
    </location>
</feature>
<evidence type="ECO:0000256" key="7">
    <source>
        <dbReference type="ARBA" id="ARBA00044893"/>
    </source>
</evidence>
<feature type="compositionally biased region" description="Polar residues" evidence="19">
    <location>
        <begin position="14"/>
        <end position="49"/>
    </location>
</feature>
<evidence type="ECO:0000256" key="19">
    <source>
        <dbReference type="SAM" id="MobiDB-lite"/>
    </source>
</evidence>
<dbReference type="GeneID" id="70189999"/>
<comment type="catalytic activity">
    <reaction evidence="11">
        <text>L-arginyl-glycine(out) = L-arginyl-glycine(in)</text>
        <dbReference type="Rhea" id="RHEA:79391"/>
        <dbReference type="ChEBI" id="CHEBI:229955"/>
    </reaction>
</comment>
<evidence type="ECO:0000256" key="6">
    <source>
        <dbReference type="ARBA" id="ARBA00044891"/>
    </source>
</evidence>
<evidence type="ECO:0000256" key="15">
    <source>
        <dbReference type="ARBA" id="ARBA00044985"/>
    </source>
</evidence>
<evidence type="ECO:0000256" key="18">
    <source>
        <dbReference type="ARBA" id="ARBA00046376"/>
    </source>
</evidence>
<proteinExistence type="predicted"/>
<dbReference type="GO" id="GO:0022857">
    <property type="term" value="F:transmembrane transporter activity"/>
    <property type="evidence" value="ECO:0007669"/>
    <property type="project" value="InterPro"/>
</dbReference>
<evidence type="ECO:0000256" key="1">
    <source>
        <dbReference type="ARBA" id="ARBA00004141"/>
    </source>
</evidence>
<dbReference type="RefSeq" id="XP_046007976.1">
    <property type="nucleotide sequence ID" value="XM_046160453.1"/>
</dbReference>
<evidence type="ECO:0000256" key="9">
    <source>
        <dbReference type="ARBA" id="ARBA00044899"/>
    </source>
</evidence>
<dbReference type="Pfam" id="PF07690">
    <property type="entry name" value="MFS_1"/>
    <property type="match status" value="1"/>
</dbReference>
<comment type="subunit">
    <text evidence="18">Homodimer. Interacts with lysosomal protein GLMP (via lumenal domain); the interaction starts while both proteins are still in the endoplasmic reticulum and is required for stabilization of MFSD1 in lysosomes but has no direct effect on its targeting to lysosomes or transporter activity.</text>
</comment>
<dbReference type="InterPro" id="IPR020846">
    <property type="entry name" value="MFS_dom"/>
</dbReference>
<evidence type="ECO:0000259" key="21">
    <source>
        <dbReference type="PROSITE" id="PS50850"/>
    </source>
</evidence>
<dbReference type="PANTHER" id="PTHR23512:SF12">
    <property type="entry name" value="TRANSPORTER, PUTATIVE (AFU_ORTHOLOGUE AFUA_4G00260)-RELATED"/>
    <property type="match status" value="1"/>
</dbReference>
<comment type="catalytic activity">
    <reaction evidence="13">
        <text>L-alanyl-L-lysine(out) = L-alanyl-L-lysine(in)</text>
        <dbReference type="Rhea" id="RHEA:79415"/>
        <dbReference type="ChEBI" id="CHEBI:192470"/>
    </reaction>
</comment>
<comment type="catalytic activity">
    <reaction evidence="3">
        <text>L-histidyl-glycine(out) = L-histidyl-glycine(in)</text>
        <dbReference type="Rhea" id="RHEA:79395"/>
        <dbReference type="ChEBI" id="CHEBI:229957"/>
    </reaction>
</comment>
<feature type="transmembrane region" description="Helical" evidence="20">
    <location>
        <begin position="124"/>
        <end position="145"/>
    </location>
</feature>
<dbReference type="InterPro" id="IPR011701">
    <property type="entry name" value="MFS"/>
</dbReference>
<keyword evidence="20" id="KW-1133">Transmembrane helix</keyword>
<evidence type="ECO:0000256" key="11">
    <source>
        <dbReference type="ARBA" id="ARBA00044903"/>
    </source>
</evidence>
<comment type="catalytic activity">
    <reaction evidence="4">
        <text>L-alpha-aminoacyl-L-arginine(out) = L-alpha-aminoacyl-L-arginine(in)</text>
        <dbReference type="Rhea" id="RHEA:79367"/>
        <dbReference type="ChEBI" id="CHEBI:229968"/>
    </reaction>
</comment>
<evidence type="ECO:0000256" key="4">
    <source>
        <dbReference type="ARBA" id="ARBA00044881"/>
    </source>
</evidence>
<dbReference type="EMBL" id="JAGTJQ010000009">
    <property type="protein sequence ID" value="KAH7024428.1"/>
    <property type="molecule type" value="Genomic_DNA"/>
</dbReference>
<dbReference type="Gene3D" id="1.20.1250.20">
    <property type="entry name" value="MFS general substrate transporter like domains"/>
    <property type="match status" value="2"/>
</dbReference>